<gene>
    <name evidence="2" type="ORF">Tsubulata_049657</name>
</gene>
<dbReference type="Gene3D" id="1.20.1280.50">
    <property type="match status" value="1"/>
</dbReference>
<evidence type="ECO:0000313" key="2">
    <source>
        <dbReference type="EMBL" id="KAJ4834509.1"/>
    </source>
</evidence>
<evidence type="ECO:0000313" key="3">
    <source>
        <dbReference type="Proteomes" id="UP001141552"/>
    </source>
</evidence>
<protein>
    <recommendedName>
        <fullName evidence="1">F-box domain-containing protein</fullName>
    </recommendedName>
</protein>
<dbReference type="Pfam" id="PF00646">
    <property type="entry name" value="F-box"/>
    <property type="match status" value="1"/>
</dbReference>
<dbReference type="OrthoDB" id="813179at2759"/>
<name>A0A9Q0JAN7_9ROSI</name>
<reference evidence="2" key="2">
    <citation type="journal article" date="2023" name="Plants (Basel)">
        <title>Annotation of the Turnera subulata (Passifloraceae) Draft Genome Reveals the S-Locus Evolved after the Divergence of Turneroideae from Passifloroideae in a Stepwise Manner.</title>
        <authorList>
            <person name="Henning P.M."/>
            <person name="Roalson E.H."/>
            <person name="Mir W."/>
            <person name="McCubbin A.G."/>
            <person name="Shore J.S."/>
        </authorList>
    </citation>
    <scope>NUCLEOTIDE SEQUENCE</scope>
    <source>
        <strain evidence="2">F60SS</strain>
    </source>
</reference>
<dbReference type="PANTHER" id="PTHR31672">
    <property type="entry name" value="BNACNNG10540D PROTEIN"/>
    <property type="match status" value="1"/>
</dbReference>
<dbReference type="InterPro" id="IPR001810">
    <property type="entry name" value="F-box_dom"/>
</dbReference>
<proteinExistence type="predicted"/>
<dbReference type="SMART" id="SM00256">
    <property type="entry name" value="FBOX"/>
    <property type="match status" value="1"/>
</dbReference>
<organism evidence="2 3">
    <name type="scientific">Turnera subulata</name>
    <dbReference type="NCBI Taxonomy" id="218843"/>
    <lineage>
        <taxon>Eukaryota</taxon>
        <taxon>Viridiplantae</taxon>
        <taxon>Streptophyta</taxon>
        <taxon>Embryophyta</taxon>
        <taxon>Tracheophyta</taxon>
        <taxon>Spermatophyta</taxon>
        <taxon>Magnoliopsida</taxon>
        <taxon>eudicotyledons</taxon>
        <taxon>Gunneridae</taxon>
        <taxon>Pentapetalae</taxon>
        <taxon>rosids</taxon>
        <taxon>fabids</taxon>
        <taxon>Malpighiales</taxon>
        <taxon>Passifloraceae</taxon>
        <taxon>Turnera</taxon>
    </lineage>
</organism>
<dbReference type="SUPFAM" id="SSF81383">
    <property type="entry name" value="F-box domain"/>
    <property type="match status" value="1"/>
</dbReference>
<dbReference type="InterPro" id="IPR036047">
    <property type="entry name" value="F-box-like_dom_sf"/>
</dbReference>
<dbReference type="EMBL" id="JAKUCV010004688">
    <property type="protein sequence ID" value="KAJ4834509.1"/>
    <property type="molecule type" value="Genomic_DNA"/>
</dbReference>
<keyword evidence="3" id="KW-1185">Reference proteome</keyword>
<accession>A0A9Q0JAN7</accession>
<comment type="caution">
    <text evidence="2">The sequence shown here is derived from an EMBL/GenBank/DDBJ whole genome shotgun (WGS) entry which is preliminary data.</text>
</comment>
<dbReference type="Proteomes" id="UP001141552">
    <property type="component" value="Unassembled WGS sequence"/>
</dbReference>
<reference evidence="2" key="1">
    <citation type="submission" date="2022-02" db="EMBL/GenBank/DDBJ databases">
        <authorList>
            <person name="Henning P.M."/>
            <person name="McCubbin A.G."/>
            <person name="Shore J.S."/>
        </authorList>
    </citation>
    <scope>NUCLEOTIDE SEQUENCE</scope>
    <source>
        <strain evidence="2">F60SS</strain>
        <tissue evidence="2">Leaves</tissue>
    </source>
</reference>
<dbReference type="PANTHER" id="PTHR31672:SF2">
    <property type="entry name" value="F-BOX DOMAIN-CONTAINING PROTEIN"/>
    <property type="match status" value="1"/>
</dbReference>
<dbReference type="Pfam" id="PF24750">
    <property type="entry name" value="b-prop_At3g26010-like"/>
    <property type="match status" value="1"/>
</dbReference>
<dbReference type="InterPro" id="IPR050796">
    <property type="entry name" value="SCF_F-box_component"/>
</dbReference>
<sequence>MSVSISGKRQRVVPLRALQSSSSPPVREFNLDDSLLAEILRRLPGPRFLFQCTCVCKQWYSVISSPYFARLFINNNIALLDEDHEEEENNVLLVSYEKNPFGVIASCATYPLFGNSNPKTWNVLLGSNHYDPLFQSLNLRFNYLPVKKEPVHVLAVFNDLVLCCADRTRRFLVNPFTRKWVALPPGPRMGKGRVSCGLVCEPHCVKDSKGDYTFNSQFRYRVVLIVDAPHARTPSVNIYRSETGEWSTYVHRAGEVAEVFVVHSNVIAYKGRLLWCIGTCIVVFDPFLTVKTRYIKLPPGCPPPSAANRLHVKYSIGLCRGFLLLLLGKCYSDCTVEVTVFQLVDYRLGGIWKVVHKQVRDFIKCYQDETLPVLSCHPSDPDIVYSTGQDMNIISCNLHIKEWEVTAKMSHNLITVHPSLETFPLVLPLWPTPIPVPAQHS</sequence>
<dbReference type="AlphaFoldDB" id="A0A9Q0JAN7"/>
<dbReference type="InterPro" id="IPR056592">
    <property type="entry name" value="Beta-prop_At3g26010-like"/>
</dbReference>
<evidence type="ECO:0000259" key="1">
    <source>
        <dbReference type="SMART" id="SM00256"/>
    </source>
</evidence>
<feature type="domain" description="F-box" evidence="1">
    <location>
        <begin position="31"/>
        <end position="72"/>
    </location>
</feature>